<organism evidence="3 4">
    <name type="scientific">Blautia liquoris</name>
    <dbReference type="NCBI Taxonomy" id="2779518"/>
    <lineage>
        <taxon>Bacteria</taxon>
        <taxon>Bacillati</taxon>
        <taxon>Bacillota</taxon>
        <taxon>Clostridia</taxon>
        <taxon>Lachnospirales</taxon>
        <taxon>Lachnospiraceae</taxon>
        <taxon>Blautia</taxon>
    </lineage>
</organism>
<protein>
    <submittedName>
        <fullName evidence="3">KOW domain-containing RNA-binding protein</fullName>
    </submittedName>
</protein>
<keyword evidence="2" id="KW-0687">Ribonucleoprotein</keyword>
<reference evidence="3 4" key="1">
    <citation type="submission" date="2020-10" db="EMBL/GenBank/DDBJ databases">
        <title>Blautia liquoris sp.nov., isolated from the mud in a fermentation cellar used for the production of Chinese strong-flavoured liquor.</title>
        <authorList>
            <person name="Lu L."/>
        </authorList>
    </citation>
    <scope>NUCLEOTIDE SEQUENCE [LARGE SCALE GENOMIC DNA]</scope>
    <source>
        <strain evidence="3 4">LZLJ-3</strain>
    </source>
</reference>
<gene>
    <name evidence="3" type="ORF">INP51_02070</name>
</gene>
<evidence type="ECO:0000313" key="4">
    <source>
        <dbReference type="Proteomes" id="UP000593601"/>
    </source>
</evidence>
<evidence type="ECO:0000313" key="3">
    <source>
        <dbReference type="EMBL" id="QOV19786.1"/>
    </source>
</evidence>
<evidence type="ECO:0000256" key="2">
    <source>
        <dbReference type="ARBA" id="ARBA00023274"/>
    </source>
</evidence>
<dbReference type="CDD" id="cd06088">
    <property type="entry name" value="KOW_RPL14"/>
    <property type="match status" value="1"/>
</dbReference>
<dbReference type="InterPro" id="IPR008991">
    <property type="entry name" value="Translation_prot_SH3-like_sf"/>
</dbReference>
<evidence type="ECO:0000256" key="1">
    <source>
        <dbReference type="ARBA" id="ARBA00022980"/>
    </source>
</evidence>
<accession>A0A7M2RHH2</accession>
<keyword evidence="1" id="KW-0689">Ribosomal protein</keyword>
<dbReference type="EMBL" id="CP063304">
    <property type="protein sequence ID" value="QOV19786.1"/>
    <property type="molecule type" value="Genomic_DNA"/>
</dbReference>
<sequence length="87" mass="9987">MRDPSVGMFARSLAGHDKGRLYIIIKTDDEYLYLADGKNHTVLRPKKKKRKHIQHESELSEIIGERIAAKSPILDEDIIKAMKTKEV</sequence>
<proteinExistence type="predicted"/>
<dbReference type="KEGG" id="bliq:INP51_02070"/>
<dbReference type="AlphaFoldDB" id="A0A7M2RHH2"/>
<dbReference type="RefSeq" id="WP_193736106.1">
    <property type="nucleotide sequence ID" value="NZ_CP063304.1"/>
</dbReference>
<name>A0A7M2RHH2_9FIRM</name>
<dbReference type="GO" id="GO:0005840">
    <property type="term" value="C:ribosome"/>
    <property type="evidence" value="ECO:0007669"/>
    <property type="project" value="UniProtKB-KW"/>
</dbReference>
<dbReference type="SUPFAM" id="SSF50104">
    <property type="entry name" value="Translation proteins SH3-like domain"/>
    <property type="match status" value="1"/>
</dbReference>
<dbReference type="InterPro" id="IPR041985">
    <property type="entry name" value="Ribosomal_eL14_KOW"/>
</dbReference>
<dbReference type="Proteomes" id="UP000593601">
    <property type="component" value="Chromosome"/>
</dbReference>
<dbReference type="GO" id="GO:1990904">
    <property type="term" value="C:ribonucleoprotein complex"/>
    <property type="evidence" value="ECO:0007669"/>
    <property type="project" value="UniProtKB-KW"/>
</dbReference>
<keyword evidence="4" id="KW-1185">Reference proteome</keyword>